<evidence type="ECO:0000313" key="5">
    <source>
        <dbReference type="Proteomes" id="UP000018144"/>
    </source>
</evidence>
<dbReference type="eggNOG" id="KOG4032">
    <property type="taxonomic scope" value="Eukaryota"/>
</dbReference>
<feature type="compositionally biased region" description="Acidic residues" evidence="3">
    <location>
        <begin position="142"/>
        <end position="160"/>
    </location>
</feature>
<keyword evidence="5" id="KW-1185">Reference proteome</keyword>
<dbReference type="PANTHER" id="PTHR21250">
    <property type="entry name" value="PRE-RRNA-PROCESSING PROTEIN TSR2 HOMOLOG"/>
    <property type="match status" value="1"/>
</dbReference>
<dbReference type="EMBL" id="HF935589">
    <property type="protein sequence ID" value="CCX31363.1"/>
    <property type="molecule type" value="Genomic_DNA"/>
</dbReference>
<evidence type="ECO:0000256" key="1">
    <source>
        <dbReference type="ARBA" id="ARBA00006524"/>
    </source>
</evidence>
<protein>
    <submittedName>
        <fullName evidence="4">Similar to Pre-rRNA-processing protein TSR2 acc. no. Q06672</fullName>
    </submittedName>
</protein>
<feature type="region of interest" description="Disordered" evidence="3">
    <location>
        <begin position="130"/>
        <end position="189"/>
    </location>
</feature>
<dbReference type="STRING" id="1076935.U4LHG9"/>
<dbReference type="AlphaFoldDB" id="U4LHG9"/>
<name>U4LHG9_PYROM</name>
<evidence type="ECO:0000313" key="4">
    <source>
        <dbReference type="EMBL" id="CCX31363.1"/>
    </source>
</evidence>
<accession>U4LHG9</accession>
<dbReference type="OrthoDB" id="263560at2759"/>
<reference evidence="4 5" key="1">
    <citation type="journal article" date="2013" name="PLoS Genet.">
        <title>The genome and development-dependent transcriptomes of Pyronema confluens: a window into fungal evolution.</title>
        <authorList>
            <person name="Traeger S."/>
            <person name="Altegoer F."/>
            <person name="Freitag M."/>
            <person name="Gabaldon T."/>
            <person name="Kempken F."/>
            <person name="Kumar A."/>
            <person name="Marcet-Houben M."/>
            <person name="Poggeler S."/>
            <person name="Stajich J.E."/>
            <person name="Nowrousian M."/>
        </authorList>
    </citation>
    <scope>NUCLEOTIDE SEQUENCE [LARGE SCALE GENOMIC DNA]</scope>
    <source>
        <strain evidence="5">CBS 100304</strain>
        <tissue evidence="4">Vegetative mycelium</tissue>
    </source>
</reference>
<dbReference type="InterPro" id="IPR019398">
    <property type="entry name" value="Pre-rRNA_process_TSR2"/>
</dbReference>
<organism evidence="4 5">
    <name type="scientific">Pyronema omphalodes (strain CBS 100304)</name>
    <name type="common">Pyronema confluens</name>
    <dbReference type="NCBI Taxonomy" id="1076935"/>
    <lineage>
        <taxon>Eukaryota</taxon>
        <taxon>Fungi</taxon>
        <taxon>Dikarya</taxon>
        <taxon>Ascomycota</taxon>
        <taxon>Pezizomycotina</taxon>
        <taxon>Pezizomycetes</taxon>
        <taxon>Pezizales</taxon>
        <taxon>Pyronemataceae</taxon>
        <taxon>Pyronema</taxon>
    </lineage>
</organism>
<evidence type="ECO:0000256" key="2">
    <source>
        <dbReference type="ARBA" id="ARBA00022552"/>
    </source>
</evidence>
<dbReference type="OMA" id="QSNWGGP"/>
<dbReference type="Pfam" id="PF10273">
    <property type="entry name" value="WGG"/>
    <property type="match status" value="1"/>
</dbReference>
<gene>
    <name evidence="4" type="ORF">PCON_10664</name>
</gene>
<dbReference type="GO" id="GO:0006364">
    <property type="term" value="P:rRNA processing"/>
    <property type="evidence" value="ECO:0007669"/>
    <property type="project" value="UniProtKB-KW"/>
</dbReference>
<evidence type="ECO:0000256" key="3">
    <source>
        <dbReference type="SAM" id="MobiDB-lite"/>
    </source>
</evidence>
<proteinExistence type="inferred from homology"/>
<comment type="similarity">
    <text evidence="1">Belongs to the TSR2 family.</text>
</comment>
<sequence>MASTTAPGAAAPIVFTAEQTQKWELGVSLLLNFWQPLRDAVSCNWGGPDSADKRDWLCGVIADLWTEDEEADEETVEQRLLQVMEDEFDVNLEDDSAYDVGKQVMVLRTEIAENNFANVDALHQRFLSRPSNSANAPVIQDVDQDAGSSDEEDDDDEMEEAPALVQTRERQERVVDDDGFELVQKPRRR</sequence>
<keyword evidence="2" id="KW-0698">rRNA processing</keyword>
<feature type="compositionally biased region" description="Basic and acidic residues" evidence="3">
    <location>
        <begin position="167"/>
        <end position="176"/>
    </location>
</feature>
<dbReference type="Proteomes" id="UP000018144">
    <property type="component" value="Unassembled WGS sequence"/>
</dbReference>